<name>A0AAW3UV35_9BURK</name>
<dbReference type="Proteomes" id="UP000518681">
    <property type="component" value="Unassembled WGS sequence"/>
</dbReference>
<sequence length="62" mass="6636">MKAACKLSADNGITKLKTHAAWLKADHPDASPTLLEGLGETFMVSKLGLTPALIRGLDDQHH</sequence>
<evidence type="ECO:0000313" key="1">
    <source>
        <dbReference type="EMBL" id="MBB6202509.1"/>
    </source>
</evidence>
<dbReference type="EMBL" id="JACIIK010000006">
    <property type="protein sequence ID" value="MBB6202509.1"/>
    <property type="molecule type" value="Genomic_DNA"/>
</dbReference>
<protein>
    <submittedName>
        <fullName evidence="1">Uncharacterized protein</fullName>
    </submittedName>
</protein>
<accession>A0AAW3UV35</accession>
<organism evidence="1 2">
    <name type="scientific">Paraburkholderia fungorum</name>
    <dbReference type="NCBI Taxonomy" id="134537"/>
    <lineage>
        <taxon>Bacteria</taxon>
        <taxon>Pseudomonadati</taxon>
        <taxon>Pseudomonadota</taxon>
        <taxon>Betaproteobacteria</taxon>
        <taxon>Burkholderiales</taxon>
        <taxon>Burkholderiaceae</taxon>
        <taxon>Paraburkholderia</taxon>
    </lineage>
</organism>
<proteinExistence type="predicted"/>
<dbReference type="AlphaFoldDB" id="A0AAW3UV35"/>
<comment type="caution">
    <text evidence="1">The sequence shown here is derived from an EMBL/GenBank/DDBJ whole genome shotgun (WGS) entry which is preliminary data.</text>
</comment>
<gene>
    <name evidence="1" type="ORF">GGD69_003377</name>
</gene>
<evidence type="ECO:0000313" key="2">
    <source>
        <dbReference type="Proteomes" id="UP000518681"/>
    </source>
</evidence>
<reference evidence="1 2" key="1">
    <citation type="submission" date="2020-08" db="EMBL/GenBank/DDBJ databases">
        <title>Genomic Encyclopedia of Type Strains, Phase IV (KMG-V): Genome sequencing to study the core and pangenomes of soil and plant-associated prokaryotes.</title>
        <authorList>
            <person name="Whitman W."/>
        </authorList>
    </citation>
    <scope>NUCLEOTIDE SEQUENCE [LARGE SCALE GENOMIC DNA]</scope>
    <source>
        <strain evidence="1 2">SEMIA 4013</strain>
    </source>
</reference>
<dbReference type="RefSeq" id="WP_025647663.1">
    <property type="nucleotide sequence ID" value="NZ_CADFGE010000005.1"/>
</dbReference>